<sequence length="54" mass="6295">MRRPCSIRSIAERLGRAASTISRELKRAAATVCRMPIRHKRKPWHNVSRLIRCP</sequence>
<dbReference type="EMBL" id="CP035913">
    <property type="protein sequence ID" value="QBE62523.1"/>
    <property type="molecule type" value="Genomic_DNA"/>
</dbReference>
<feature type="domain" description="Transposase IS30-like HTH" evidence="1">
    <location>
        <begin position="5"/>
        <end position="27"/>
    </location>
</feature>
<dbReference type="OrthoDB" id="9803231at2"/>
<proteinExistence type="predicted"/>
<dbReference type="Proteomes" id="UP000290637">
    <property type="component" value="Chromosome"/>
</dbReference>
<name>A0A4V0Z381_9BURK</name>
<dbReference type="Pfam" id="PF13936">
    <property type="entry name" value="HTH_38"/>
    <property type="match status" value="1"/>
</dbReference>
<evidence type="ECO:0000313" key="3">
    <source>
        <dbReference type="Proteomes" id="UP000290637"/>
    </source>
</evidence>
<accession>A0A4V0Z381</accession>
<keyword evidence="3" id="KW-1185">Reference proteome</keyword>
<dbReference type="InterPro" id="IPR025246">
    <property type="entry name" value="IS30-like_HTH"/>
</dbReference>
<dbReference type="KEGG" id="plue:EWM63_05670"/>
<dbReference type="RefSeq" id="WP_130185658.1">
    <property type="nucleotide sequence ID" value="NZ_CP035913.1"/>
</dbReference>
<protein>
    <recommendedName>
        <fullName evidence="1">Transposase IS30-like HTH domain-containing protein</fullName>
    </recommendedName>
</protein>
<dbReference type="AlphaFoldDB" id="A0A4V0Z381"/>
<evidence type="ECO:0000259" key="1">
    <source>
        <dbReference type="Pfam" id="PF13936"/>
    </source>
</evidence>
<organism evidence="2 3">
    <name type="scientific">Pseudoduganella lutea</name>
    <dbReference type="NCBI Taxonomy" id="321985"/>
    <lineage>
        <taxon>Bacteria</taxon>
        <taxon>Pseudomonadati</taxon>
        <taxon>Pseudomonadota</taxon>
        <taxon>Betaproteobacteria</taxon>
        <taxon>Burkholderiales</taxon>
        <taxon>Oxalobacteraceae</taxon>
        <taxon>Telluria group</taxon>
        <taxon>Pseudoduganella</taxon>
    </lineage>
</organism>
<evidence type="ECO:0000313" key="2">
    <source>
        <dbReference type="EMBL" id="QBE62523.1"/>
    </source>
</evidence>
<reference evidence="2 3" key="1">
    <citation type="submission" date="2019-02" db="EMBL/GenBank/DDBJ databases">
        <title>Draft Genome Sequences of Six Type Strains of the Genus Massilia.</title>
        <authorList>
            <person name="Miess H."/>
            <person name="Frediansyhah A."/>
            <person name="Gross H."/>
        </authorList>
    </citation>
    <scope>NUCLEOTIDE SEQUENCE [LARGE SCALE GENOMIC DNA]</scope>
    <source>
        <strain evidence="2 3">DSM 17473</strain>
    </source>
</reference>
<gene>
    <name evidence="2" type="ORF">EWM63_05670</name>
</gene>